<gene>
    <name evidence="8" type="ORF">C5Q98_01680</name>
</gene>
<dbReference type="Proteomes" id="UP000237947">
    <property type="component" value="Chromosome"/>
</dbReference>
<proteinExistence type="predicted"/>
<evidence type="ECO:0000259" key="7">
    <source>
        <dbReference type="Pfam" id="PF10035"/>
    </source>
</evidence>
<evidence type="ECO:0000256" key="2">
    <source>
        <dbReference type="ARBA" id="ARBA00022475"/>
    </source>
</evidence>
<dbReference type="Pfam" id="PF02588">
    <property type="entry name" value="YitT_membrane"/>
    <property type="match status" value="1"/>
</dbReference>
<comment type="subcellular location">
    <subcellularLocation>
        <location evidence="1">Cell membrane</location>
        <topology evidence="1">Multi-pass membrane protein</topology>
    </subcellularLocation>
</comment>
<feature type="transmembrane region" description="Helical" evidence="6">
    <location>
        <begin position="55"/>
        <end position="78"/>
    </location>
</feature>
<evidence type="ECO:0000256" key="5">
    <source>
        <dbReference type="ARBA" id="ARBA00023136"/>
    </source>
</evidence>
<evidence type="ECO:0000313" key="8">
    <source>
        <dbReference type="EMBL" id="AVM42020.1"/>
    </source>
</evidence>
<dbReference type="InterPro" id="IPR003740">
    <property type="entry name" value="YitT"/>
</dbReference>
<dbReference type="AlphaFoldDB" id="A0A2S0KLV6"/>
<keyword evidence="2" id="KW-1003">Cell membrane</keyword>
<dbReference type="EMBL" id="CP027226">
    <property type="protein sequence ID" value="AVM42020.1"/>
    <property type="molecule type" value="Genomic_DNA"/>
</dbReference>
<dbReference type="InterPro" id="IPR019264">
    <property type="entry name" value="DUF2179"/>
</dbReference>
<organism evidence="8 9">
    <name type="scientific">Fastidiosipila sanguinis</name>
    <dbReference type="NCBI Taxonomy" id="236753"/>
    <lineage>
        <taxon>Bacteria</taxon>
        <taxon>Bacillati</taxon>
        <taxon>Bacillota</taxon>
        <taxon>Clostridia</taxon>
        <taxon>Eubacteriales</taxon>
        <taxon>Oscillospiraceae</taxon>
        <taxon>Fastidiosipila</taxon>
    </lineage>
</organism>
<evidence type="ECO:0000256" key="3">
    <source>
        <dbReference type="ARBA" id="ARBA00022692"/>
    </source>
</evidence>
<dbReference type="KEGG" id="fsa:C5Q98_01680"/>
<dbReference type="PANTHER" id="PTHR33545">
    <property type="entry name" value="UPF0750 MEMBRANE PROTEIN YITT-RELATED"/>
    <property type="match status" value="1"/>
</dbReference>
<evidence type="ECO:0000313" key="9">
    <source>
        <dbReference type="Proteomes" id="UP000237947"/>
    </source>
</evidence>
<feature type="transmembrane region" description="Helical" evidence="6">
    <location>
        <begin position="14"/>
        <end position="35"/>
    </location>
</feature>
<reference evidence="9" key="1">
    <citation type="submission" date="2018-02" db="EMBL/GenBank/DDBJ databases">
        <authorList>
            <person name="Holder M.E."/>
            <person name="Ajami N.J."/>
            <person name="Petrosino J.F."/>
        </authorList>
    </citation>
    <scope>NUCLEOTIDE SEQUENCE [LARGE SCALE GENOMIC DNA]</scope>
    <source>
        <strain evidence="9">CCUG 47711</strain>
    </source>
</reference>
<dbReference type="GO" id="GO:0005886">
    <property type="term" value="C:plasma membrane"/>
    <property type="evidence" value="ECO:0007669"/>
    <property type="project" value="UniProtKB-SubCell"/>
</dbReference>
<dbReference type="PANTHER" id="PTHR33545:SF5">
    <property type="entry name" value="UPF0750 MEMBRANE PROTEIN YITT"/>
    <property type="match status" value="1"/>
</dbReference>
<feature type="transmembrane region" description="Helical" evidence="6">
    <location>
        <begin position="90"/>
        <end position="112"/>
    </location>
</feature>
<feature type="transmembrane region" description="Helical" evidence="6">
    <location>
        <begin position="195"/>
        <end position="212"/>
    </location>
</feature>
<keyword evidence="3 6" id="KW-0812">Transmembrane</keyword>
<evidence type="ECO:0000256" key="4">
    <source>
        <dbReference type="ARBA" id="ARBA00022989"/>
    </source>
</evidence>
<dbReference type="PIRSF" id="PIRSF006483">
    <property type="entry name" value="Membrane_protein_YitT"/>
    <property type="match status" value="1"/>
</dbReference>
<dbReference type="Pfam" id="PF10035">
    <property type="entry name" value="DUF2179"/>
    <property type="match status" value="1"/>
</dbReference>
<feature type="transmembrane region" description="Helical" evidence="6">
    <location>
        <begin position="124"/>
        <end position="147"/>
    </location>
</feature>
<feature type="domain" description="DUF2179" evidence="7">
    <location>
        <begin position="249"/>
        <end position="303"/>
    </location>
</feature>
<keyword evidence="4 6" id="KW-1133">Transmembrane helix</keyword>
<dbReference type="InterPro" id="IPR051461">
    <property type="entry name" value="UPF0750_membrane"/>
</dbReference>
<keyword evidence="5 6" id="KW-0472">Membrane</keyword>
<keyword evidence="9" id="KW-1185">Reference proteome</keyword>
<dbReference type="InterPro" id="IPR015867">
    <property type="entry name" value="N-reg_PII/ATP_PRibTrfase_C"/>
</dbReference>
<sequence length="314" mass="34739">MVNNLHKFDIKTEVLNFIYLVVGTFLSALAINVFFVPNNLSMGGVSGVATSLVLISNNVIPFGLFSLMINIPILLLGWKEFGFKMVYRSLIGTLVFSFGIDLANIFMDKWFAVWISALEQKPDIIIFSIFAGVTFGIGLGLILRGGYNTGGVDILALIAVTKTDKITIGQFIFFTDFMVIIFSTVVNYIYGVGDIYFALLLALYSFVALFITSKLTDFVILGTDSSKACHIISSHSDEISQAILTEMDRGVTGIMAKGMYTNNDKLMLYVVLNSREIPDLKRIVEEIDPEAFIIINEVKDVSGEGFTIEKKQMS</sequence>
<evidence type="ECO:0000256" key="6">
    <source>
        <dbReference type="SAM" id="Phobius"/>
    </source>
</evidence>
<accession>A0A2S0KLV6</accession>
<dbReference type="Gene3D" id="3.30.70.120">
    <property type="match status" value="1"/>
</dbReference>
<dbReference type="CDD" id="cd16380">
    <property type="entry name" value="YitT_C"/>
    <property type="match status" value="1"/>
</dbReference>
<feature type="transmembrane region" description="Helical" evidence="6">
    <location>
        <begin position="168"/>
        <end position="189"/>
    </location>
</feature>
<protein>
    <recommendedName>
        <fullName evidence="7">DUF2179 domain-containing protein</fullName>
    </recommendedName>
</protein>
<name>A0A2S0KLV6_9FIRM</name>
<evidence type="ECO:0000256" key="1">
    <source>
        <dbReference type="ARBA" id="ARBA00004651"/>
    </source>
</evidence>